<dbReference type="PANTHER" id="PTHR31279">
    <property type="entry name" value="PROTEIN EXORDIUM-LIKE 5"/>
    <property type="match status" value="1"/>
</dbReference>
<evidence type="ECO:0000313" key="6">
    <source>
        <dbReference type="EMBL" id="KAL2611381.1"/>
    </source>
</evidence>
<comment type="subcellular location">
    <subcellularLocation>
        <location evidence="1">Secreted</location>
    </subcellularLocation>
</comment>
<comment type="caution">
    <text evidence="6">The sequence shown here is derived from an EMBL/GenBank/DDBJ whole genome shotgun (WGS) entry which is preliminary data.</text>
</comment>
<dbReference type="PANTHER" id="PTHR31279:SF58">
    <property type="entry name" value="PROTEIN EXORDIUM-LIKE 2"/>
    <property type="match status" value="1"/>
</dbReference>
<evidence type="ECO:0000256" key="1">
    <source>
        <dbReference type="ARBA" id="ARBA00004613"/>
    </source>
</evidence>
<dbReference type="AlphaFoldDB" id="A0ABD1XU04"/>
<dbReference type="InterPro" id="IPR006766">
    <property type="entry name" value="EXORDIUM-like"/>
</dbReference>
<evidence type="ECO:0000256" key="2">
    <source>
        <dbReference type="ARBA" id="ARBA00022525"/>
    </source>
</evidence>
<accession>A0ABD1XU04</accession>
<dbReference type="Pfam" id="PF04674">
    <property type="entry name" value="Phi_1"/>
    <property type="match status" value="1"/>
</dbReference>
<sequence>MKAFIVAVLVVFLGLKASPVVARSLSQVVNERVVDGKPIGWVPAGAKFLVPEPALVLTYHNGTILTGTIPTGTSAMAVPLYVIWYGNFTDNQKQIVRDFFASTENVTCAAPSVNSWWKMTGGYKDLQGAAIPPGIHLMAEVVDDVCSKGKTLVATDIEAIVVNSLTTFPSDANSVYIVLTSNDVVVEDFCTNQCGTHFATAATDATGGKELPYAWVGNPEVLCPGMCAWPFAKNEYNPSADVLVPPNGDVGIDGMVINIAAILAGTVTNPFNSGFYQGEETAPLEAASACTGMFGTGAYSGYAGEIPKDETTGSSYNAVGVNLRRTPGLHRATKTDVHRKPLR</sequence>
<feature type="chain" id="PRO_5044885113" evidence="5">
    <location>
        <begin position="23"/>
        <end position="343"/>
    </location>
</feature>
<dbReference type="Proteomes" id="UP001605036">
    <property type="component" value="Unassembled WGS sequence"/>
</dbReference>
<comment type="similarity">
    <text evidence="4">Belongs to the EXORDIUM family.</text>
</comment>
<keyword evidence="7" id="KW-1185">Reference proteome</keyword>
<protein>
    <submittedName>
        <fullName evidence="6">Uncharacterized protein</fullName>
    </submittedName>
</protein>
<reference evidence="6 7" key="1">
    <citation type="submission" date="2024-09" db="EMBL/GenBank/DDBJ databases">
        <title>Chromosome-scale assembly of Riccia fluitans.</title>
        <authorList>
            <person name="Paukszto L."/>
            <person name="Sawicki J."/>
            <person name="Karawczyk K."/>
            <person name="Piernik-Szablinska J."/>
            <person name="Szczecinska M."/>
            <person name="Mazdziarz M."/>
        </authorList>
    </citation>
    <scope>NUCLEOTIDE SEQUENCE [LARGE SCALE GENOMIC DNA]</scope>
    <source>
        <strain evidence="6">Rf_01</strain>
        <tissue evidence="6">Aerial parts of the thallus</tissue>
    </source>
</reference>
<keyword evidence="2" id="KW-0964">Secreted</keyword>
<feature type="signal peptide" evidence="5">
    <location>
        <begin position="1"/>
        <end position="22"/>
    </location>
</feature>
<dbReference type="EMBL" id="JBHFFA010000007">
    <property type="protein sequence ID" value="KAL2611381.1"/>
    <property type="molecule type" value="Genomic_DNA"/>
</dbReference>
<name>A0ABD1XU04_9MARC</name>
<evidence type="ECO:0000256" key="3">
    <source>
        <dbReference type="ARBA" id="ARBA00022729"/>
    </source>
</evidence>
<evidence type="ECO:0000256" key="5">
    <source>
        <dbReference type="SAM" id="SignalP"/>
    </source>
</evidence>
<keyword evidence="3 5" id="KW-0732">Signal</keyword>
<evidence type="ECO:0000256" key="4">
    <source>
        <dbReference type="ARBA" id="ARBA00023591"/>
    </source>
</evidence>
<dbReference type="GO" id="GO:0005576">
    <property type="term" value="C:extracellular region"/>
    <property type="evidence" value="ECO:0007669"/>
    <property type="project" value="UniProtKB-SubCell"/>
</dbReference>
<proteinExistence type="inferred from homology"/>
<evidence type="ECO:0000313" key="7">
    <source>
        <dbReference type="Proteomes" id="UP001605036"/>
    </source>
</evidence>
<organism evidence="6 7">
    <name type="scientific">Riccia fluitans</name>
    <dbReference type="NCBI Taxonomy" id="41844"/>
    <lineage>
        <taxon>Eukaryota</taxon>
        <taxon>Viridiplantae</taxon>
        <taxon>Streptophyta</taxon>
        <taxon>Embryophyta</taxon>
        <taxon>Marchantiophyta</taxon>
        <taxon>Marchantiopsida</taxon>
        <taxon>Marchantiidae</taxon>
        <taxon>Marchantiales</taxon>
        <taxon>Ricciaceae</taxon>
        <taxon>Riccia</taxon>
    </lineage>
</organism>
<gene>
    <name evidence="6" type="ORF">R1flu_023073</name>
</gene>